<dbReference type="Gene3D" id="3.30.565.10">
    <property type="entry name" value="Histidine kinase-like ATPase, C-terminal domain"/>
    <property type="match status" value="1"/>
</dbReference>
<dbReference type="Pfam" id="PF02518">
    <property type="entry name" value="HATPase_c"/>
    <property type="match status" value="1"/>
</dbReference>
<evidence type="ECO:0000256" key="5">
    <source>
        <dbReference type="ARBA" id="ARBA00022777"/>
    </source>
</evidence>
<dbReference type="InterPro" id="IPR036097">
    <property type="entry name" value="HisK_dim/P_sf"/>
</dbReference>
<evidence type="ECO:0000313" key="9">
    <source>
        <dbReference type="Proteomes" id="UP000555552"/>
    </source>
</evidence>
<keyword evidence="6" id="KW-0902">Two-component regulatory system</keyword>
<accession>A0A849BP29</accession>
<organism evidence="8 9">
    <name type="scientific">Pseudokineococcus marinus</name>
    <dbReference type="NCBI Taxonomy" id="351215"/>
    <lineage>
        <taxon>Bacteria</taxon>
        <taxon>Bacillati</taxon>
        <taxon>Actinomycetota</taxon>
        <taxon>Actinomycetes</taxon>
        <taxon>Kineosporiales</taxon>
        <taxon>Kineosporiaceae</taxon>
        <taxon>Pseudokineococcus</taxon>
    </lineage>
</organism>
<dbReference type="InterPro" id="IPR005467">
    <property type="entry name" value="His_kinase_dom"/>
</dbReference>
<dbReference type="CDD" id="cd00075">
    <property type="entry name" value="HATPase"/>
    <property type="match status" value="1"/>
</dbReference>
<comment type="subcellular location">
    <subcellularLocation>
        <location evidence="2">Cell membrane</location>
    </subcellularLocation>
</comment>
<feature type="domain" description="Histidine kinase" evidence="7">
    <location>
        <begin position="84"/>
        <end position="295"/>
    </location>
</feature>
<evidence type="ECO:0000256" key="4">
    <source>
        <dbReference type="ARBA" id="ARBA00022553"/>
    </source>
</evidence>
<dbReference type="InterPro" id="IPR003594">
    <property type="entry name" value="HATPase_dom"/>
</dbReference>
<dbReference type="PANTHER" id="PTHR45569">
    <property type="entry name" value="SENSOR PROTEIN KDPD"/>
    <property type="match status" value="1"/>
</dbReference>
<dbReference type="GO" id="GO:0005886">
    <property type="term" value="C:plasma membrane"/>
    <property type="evidence" value="ECO:0007669"/>
    <property type="project" value="UniProtKB-SubCell"/>
</dbReference>
<dbReference type="SUPFAM" id="SSF47384">
    <property type="entry name" value="Homodimeric domain of signal transducing histidine kinase"/>
    <property type="match status" value="1"/>
</dbReference>
<comment type="catalytic activity">
    <reaction evidence="1">
        <text>ATP + protein L-histidine = ADP + protein N-phospho-L-histidine.</text>
        <dbReference type="EC" id="2.7.13.3"/>
    </reaction>
</comment>
<evidence type="ECO:0000256" key="1">
    <source>
        <dbReference type="ARBA" id="ARBA00000085"/>
    </source>
</evidence>
<name>A0A849BP29_9ACTN</name>
<keyword evidence="9" id="KW-1185">Reference proteome</keyword>
<keyword evidence="5 8" id="KW-0808">Transferase</keyword>
<dbReference type="RefSeq" id="WP_246234388.1">
    <property type="nucleotide sequence ID" value="NZ_JABEMA010000051.1"/>
</dbReference>
<dbReference type="PROSITE" id="PS50109">
    <property type="entry name" value="HIS_KIN"/>
    <property type="match status" value="1"/>
</dbReference>
<dbReference type="SUPFAM" id="SSF55874">
    <property type="entry name" value="ATPase domain of HSP90 chaperone/DNA topoisomerase II/histidine kinase"/>
    <property type="match status" value="1"/>
</dbReference>
<gene>
    <name evidence="8" type="ORF">HLB09_05635</name>
</gene>
<evidence type="ECO:0000313" key="8">
    <source>
        <dbReference type="EMBL" id="NNH22582.1"/>
    </source>
</evidence>
<dbReference type="InterPro" id="IPR036890">
    <property type="entry name" value="HATPase_C_sf"/>
</dbReference>
<dbReference type="InterPro" id="IPR052023">
    <property type="entry name" value="Histidine_kinase_KdpD"/>
</dbReference>
<evidence type="ECO:0000256" key="3">
    <source>
        <dbReference type="ARBA" id="ARBA00012438"/>
    </source>
</evidence>
<dbReference type="InterPro" id="IPR004358">
    <property type="entry name" value="Sig_transdc_His_kin-like_C"/>
</dbReference>
<dbReference type="Proteomes" id="UP000555552">
    <property type="component" value="Unassembled WGS sequence"/>
</dbReference>
<evidence type="ECO:0000259" key="7">
    <source>
        <dbReference type="PROSITE" id="PS50109"/>
    </source>
</evidence>
<dbReference type="Pfam" id="PF00512">
    <property type="entry name" value="HisKA"/>
    <property type="match status" value="1"/>
</dbReference>
<dbReference type="EC" id="2.7.13.3" evidence="3"/>
<reference evidence="8 9" key="1">
    <citation type="submission" date="2020-05" db="EMBL/GenBank/DDBJ databases">
        <title>MicrobeNet Type strains.</title>
        <authorList>
            <person name="Nicholson A.C."/>
        </authorList>
    </citation>
    <scope>NUCLEOTIDE SEQUENCE [LARGE SCALE GENOMIC DNA]</scope>
    <source>
        <strain evidence="8 9">JCM 14547</strain>
    </source>
</reference>
<comment type="caution">
    <text evidence="8">The sequence shown here is derived from an EMBL/GenBank/DDBJ whole genome shotgun (WGS) entry which is preliminary data.</text>
</comment>
<dbReference type="CDD" id="cd00082">
    <property type="entry name" value="HisKA"/>
    <property type="match status" value="1"/>
</dbReference>
<dbReference type="PANTHER" id="PTHR45569:SF1">
    <property type="entry name" value="SENSOR PROTEIN KDPD"/>
    <property type="match status" value="1"/>
</dbReference>
<keyword evidence="4" id="KW-0597">Phosphoprotein</keyword>
<evidence type="ECO:0000256" key="2">
    <source>
        <dbReference type="ARBA" id="ARBA00004236"/>
    </source>
</evidence>
<dbReference type="AlphaFoldDB" id="A0A849BP29"/>
<protein>
    <recommendedName>
        <fullName evidence="3">histidine kinase</fullName>
        <ecNumber evidence="3">2.7.13.3</ecNumber>
    </recommendedName>
</protein>
<sequence length="317" mass="32520">PISALAAAGEAPATPAAATTTVPAGDDLLLALSGPPLRGEDARVVTAVAVQVGTVVERDRLRESARQTRRERELTKVRTALLAAVSHDLRTPLAGVKAGVSALRLEDVELGPEDQAALLADVEASADRLQQLVDDLLDMSRLDAGALALRRRPTALDELVPRAASGLPAERIRLDVPEDLPLLDVDAGLLVRALGNVLENAVRHAPSSTPVVVTAGRAGGHLVVRVVDRGPGVPEDQVDAVFTAFHRLDDSRSEEGSGLGLAVARGFVEAHDGTLEAEGTPGGGLTVVLRLPLTGAAPAATGAATVDEARAPAGSAP</sequence>
<dbReference type="Gene3D" id="1.10.287.130">
    <property type="match status" value="1"/>
</dbReference>
<dbReference type="PRINTS" id="PR00344">
    <property type="entry name" value="BCTRLSENSOR"/>
</dbReference>
<keyword evidence="5 8" id="KW-0418">Kinase</keyword>
<dbReference type="EMBL" id="JABEMA010000051">
    <property type="protein sequence ID" value="NNH22582.1"/>
    <property type="molecule type" value="Genomic_DNA"/>
</dbReference>
<dbReference type="SMART" id="SM00387">
    <property type="entry name" value="HATPase_c"/>
    <property type="match status" value="1"/>
</dbReference>
<evidence type="ECO:0000256" key="6">
    <source>
        <dbReference type="ARBA" id="ARBA00023012"/>
    </source>
</evidence>
<dbReference type="GO" id="GO:0000155">
    <property type="term" value="F:phosphorelay sensor kinase activity"/>
    <property type="evidence" value="ECO:0007669"/>
    <property type="project" value="InterPro"/>
</dbReference>
<proteinExistence type="predicted"/>
<dbReference type="InterPro" id="IPR003661">
    <property type="entry name" value="HisK_dim/P_dom"/>
</dbReference>
<dbReference type="SMART" id="SM00388">
    <property type="entry name" value="HisKA"/>
    <property type="match status" value="1"/>
</dbReference>
<feature type="non-terminal residue" evidence="8">
    <location>
        <position position="1"/>
    </location>
</feature>